<keyword evidence="1" id="KW-0472">Membrane</keyword>
<proteinExistence type="predicted"/>
<protein>
    <submittedName>
        <fullName evidence="2">Uncharacterized protein</fullName>
    </submittedName>
</protein>
<keyword evidence="1" id="KW-1133">Transmembrane helix</keyword>
<sequence length="190" mass="21412">MKDNCVECGAPEPTMHNSRNWQADDKHCQRGPGYLCVDCWKRLNPLLFPEEASKDRYVSWYKGPREYDRVQYLRYHPAGNFFQEFYPAGHEYVSSLSEATHYATYEQAKAVTPVYDGSSGIGSRSGVMTVPGYQPRPKVSPAVIVWALFAVVVFVGFLCMLWFSPSAHTTGYKACVSEAGNTWVACKSKQ</sequence>
<evidence type="ECO:0000256" key="1">
    <source>
        <dbReference type="SAM" id="Phobius"/>
    </source>
</evidence>
<reference evidence="2" key="1">
    <citation type="submission" date="2020-04" db="EMBL/GenBank/DDBJ databases">
        <authorList>
            <person name="Chiriac C."/>
            <person name="Salcher M."/>
            <person name="Ghai R."/>
            <person name="Kavagutti S V."/>
        </authorList>
    </citation>
    <scope>NUCLEOTIDE SEQUENCE</scope>
</reference>
<keyword evidence="1" id="KW-0812">Transmembrane</keyword>
<name>A0A6J5LJD1_9CAUD</name>
<organism evidence="2">
    <name type="scientific">uncultured Caudovirales phage</name>
    <dbReference type="NCBI Taxonomy" id="2100421"/>
    <lineage>
        <taxon>Viruses</taxon>
        <taxon>Duplodnaviria</taxon>
        <taxon>Heunggongvirae</taxon>
        <taxon>Uroviricota</taxon>
        <taxon>Caudoviricetes</taxon>
        <taxon>Peduoviridae</taxon>
        <taxon>Maltschvirus</taxon>
        <taxon>Maltschvirus maltsch</taxon>
    </lineage>
</organism>
<dbReference type="EMBL" id="LR796252">
    <property type="protein sequence ID" value="CAB4131739.1"/>
    <property type="molecule type" value="Genomic_DNA"/>
</dbReference>
<gene>
    <name evidence="2" type="ORF">UFOVP131_10</name>
</gene>
<accession>A0A6J5LJD1</accession>
<feature type="transmembrane region" description="Helical" evidence="1">
    <location>
        <begin position="143"/>
        <end position="163"/>
    </location>
</feature>
<evidence type="ECO:0000313" key="2">
    <source>
        <dbReference type="EMBL" id="CAB4131739.1"/>
    </source>
</evidence>